<name>A0A143PEA8_9STAP</name>
<reference evidence="1 4" key="2">
    <citation type="submission" date="2021-01" db="EMBL/GenBank/DDBJ databases">
        <title>FDA dAtabase for Regulatory Grade micrObial Sequences (FDA-ARGOS): Supporting development and validation of Infectious Disease Dx tests.</title>
        <authorList>
            <person name="Sproer C."/>
            <person name="Gronow S."/>
            <person name="Severitt S."/>
            <person name="Schroder I."/>
            <person name="Tallon L."/>
            <person name="Sadzewicz L."/>
            <person name="Zhao X."/>
            <person name="Boylan J."/>
            <person name="Ott S."/>
            <person name="Bowen H."/>
            <person name="Vavikolanu K."/>
            <person name="Mehta A."/>
            <person name="Aluvathingal J."/>
            <person name="Nadendla S."/>
            <person name="Lowell S."/>
            <person name="Myers T."/>
            <person name="Yan Y."/>
            <person name="Sichtig H."/>
        </authorList>
    </citation>
    <scope>NUCLEOTIDE SEQUENCE [LARGE SCALE GENOMIC DNA]</scope>
    <source>
        <strain evidence="1 4">FDAARGOS_1148</strain>
    </source>
</reference>
<organism evidence="2 3">
    <name type="scientific">Staphylococcus condimenti</name>
    <dbReference type="NCBI Taxonomy" id="70255"/>
    <lineage>
        <taxon>Bacteria</taxon>
        <taxon>Bacillati</taxon>
        <taxon>Bacillota</taxon>
        <taxon>Bacilli</taxon>
        <taxon>Bacillales</taxon>
        <taxon>Staphylococcaceae</taxon>
        <taxon>Staphylococcus</taxon>
    </lineage>
</organism>
<dbReference type="EMBL" id="CP068073">
    <property type="protein sequence ID" value="QQS81785.1"/>
    <property type="molecule type" value="Genomic_DNA"/>
</dbReference>
<proteinExistence type="predicted"/>
<dbReference type="OrthoDB" id="2410971at2"/>
<reference evidence="2 3" key="1">
    <citation type="submission" date="2018-11" db="EMBL/GenBank/DDBJ databases">
        <title>Genomic profiling of Staphylococcus species from a Poultry farm system in KwaZulu-Natal, South Africa.</title>
        <authorList>
            <person name="Amoako D.G."/>
            <person name="Somboro A.M."/>
            <person name="Abia A.L.K."/>
            <person name="Bester L.A."/>
            <person name="Essack S.Y."/>
        </authorList>
    </citation>
    <scope>NUCLEOTIDE SEQUENCE [LARGE SCALE GENOMIC DNA]</scope>
    <source>
        <strain evidence="2 3">SA11</strain>
    </source>
</reference>
<evidence type="ECO:0000313" key="3">
    <source>
        <dbReference type="Proteomes" id="UP000293854"/>
    </source>
</evidence>
<sequence length="162" mass="19328">MKNNYAITINPVQQCMNTIKQSYKAQLEDFDFEHSYNHVEHLSQWERPALRNFNTKVEIVEQYFNIKNYNPHHGYYLTINSKQNTTVLVELNHDIRMEISNAQTTYVYDITSYVNSKDNYLYLGCLLNRTQAQFPDCNLIEFKNQKLNAYHQAEERPLNYSI</sequence>
<evidence type="ECO:0000313" key="4">
    <source>
        <dbReference type="Proteomes" id="UP000595942"/>
    </source>
</evidence>
<gene>
    <name evidence="2" type="ORF">EIG99_13410</name>
    <name evidence="1" type="ORF">I6J05_07575</name>
</gene>
<dbReference type="KEGG" id="scv:A4G25_10900"/>
<evidence type="ECO:0000313" key="1">
    <source>
        <dbReference type="EMBL" id="QQS81785.1"/>
    </source>
</evidence>
<protein>
    <submittedName>
        <fullName evidence="2">Uncharacterized protein</fullName>
    </submittedName>
</protein>
<dbReference type="EMBL" id="RQTE01000435">
    <property type="protein sequence ID" value="RZH99740.1"/>
    <property type="molecule type" value="Genomic_DNA"/>
</dbReference>
<accession>A0A143PEA8</accession>
<dbReference type="RefSeq" id="WP_047131492.1">
    <property type="nucleotide sequence ID" value="NZ_CP015114.1"/>
</dbReference>
<dbReference type="GeneID" id="93725862"/>
<dbReference type="Proteomes" id="UP000293854">
    <property type="component" value="Unassembled WGS sequence"/>
</dbReference>
<evidence type="ECO:0000313" key="2">
    <source>
        <dbReference type="EMBL" id="RZH99740.1"/>
    </source>
</evidence>
<dbReference type="Proteomes" id="UP000595942">
    <property type="component" value="Chromosome"/>
</dbReference>
<keyword evidence="4" id="KW-1185">Reference proteome</keyword>
<dbReference type="AlphaFoldDB" id="A0A143PEA8"/>